<accession>A0A7K0KBU6</accession>
<evidence type="ECO:0000259" key="7">
    <source>
        <dbReference type="Pfam" id="PF02706"/>
    </source>
</evidence>
<reference evidence="8 9" key="1">
    <citation type="submission" date="2019-08" db="EMBL/GenBank/DDBJ databases">
        <title>In-depth cultivation of the pig gut microbiome towards novel bacterial diversity and tailored functional studies.</title>
        <authorList>
            <person name="Wylensek D."/>
            <person name="Hitch T.C.A."/>
            <person name="Clavel T."/>
        </authorList>
    </citation>
    <scope>NUCLEOTIDE SEQUENCE [LARGE SCALE GENOMIC DNA]</scope>
    <source>
        <strain evidence="8 9">LKV-178-WT-2A</strain>
    </source>
</reference>
<dbReference type="Proteomes" id="UP000438914">
    <property type="component" value="Unassembled WGS sequence"/>
</dbReference>
<gene>
    <name evidence="8" type="ORF">FYJ73_01115</name>
</gene>
<dbReference type="Pfam" id="PF02706">
    <property type="entry name" value="Wzz"/>
    <property type="match status" value="1"/>
</dbReference>
<keyword evidence="4 6" id="KW-1133">Transmembrane helix</keyword>
<keyword evidence="3 6" id="KW-0812">Transmembrane</keyword>
<evidence type="ECO:0000256" key="5">
    <source>
        <dbReference type="ARBA" id="ARBA00023136"/>
    </source>
</evidence>
<name>A0A7K0KBU6_9BACT</name>
<evidence type="ECO:0000256" key="1">
    <source>
        <dbReference type="ARBA" id="ARBA00004651"/>
    </source>
</evidence>
<comment type="subcellular location">
    <subcellularLocation>
        <location evidence="1">Cell membrane</location>
        <topology evidence="1">Multi-pass membrane protein</topology>
    </subcellularLocation>
</comment>
<comment type="caution">
    <text evidence="8">The sequence shown here is derived from an EMBL/GenBank/DDBJ whole genome shotgun (WGS) entry which is preliminary data.</text>
</comment>
<evidence type="ECO:0000256" key="6">
    <source>
        <dbReference type="SAM" id="Phobius"/>
    </source>
</evidence>
<dbReference type="EMBL" id="VUNG01000002">
    <property type="protein sequence ID" value="MST83298.1"/>
    <property type="molecule type" value="Genomic_DNA"/>
</dbReference>
<dbReference type="PANTHER" id="PTHR32309">
    <property type="entry name" value="TYROSINE-PROTEIN KINASE"/>
    <property type="match status" value="1"/>
</dbReference>
<evidence type="ECO:0000256" key="2">
    <source>
        <dbReference type="ARBA" id="ARBA00022475"/>
    </source>
</evidence>
<proteinExistence type="predicted"/>
<feature type="transmembrane region" description="Helical" evidence="6">
    <location>
        <begin position="336"/>
        <end position="355"/>
    </location>
</feature>
<evidence type="ECO:0000256" key="3">
    <source>
        <dbReference type="ARBA" id="ARBA00022692"/>
    </source>
</evidence>
<keyword evidence="2" id="KW-1003">Cell membrane</keyword>
<feature type="domain" description="Polysaccharide chain length determinant N-terminal" evidence="7">
    <location>
        <begin position="22"/>
        <end position="96"/>
    </location>
</feature>
<dbReference type="GO" id="GO:0004713">
    <property type="term" value="F:protein tyrosine kinase activity"/>
    <property type="evidence" value="ECO:0007669"/>
    <property type="project" value="TreeGrafter"/>
</dbReference>
<dbReference type="AlphaFoldDB" id="A0A7K0KBU6"/>
<sequence length="362" mass="41114">MQNSVEEQQNTSQDPSLNSDVIDLRVIFKRIWAKKIWYAIAIPIVAVVSAIIICDVPRYYTSETTMAPEIEIPSNSGSTLSNLASSMGFDINQVQTTDAIQPTLYPDLMNDNGFVTSLFNIKIKTVDDSLKTTFYNYLRYHQKHSWLSKQGNKLKKIFASKKDSETKAAKNTFDPYHLSKTDNNVVEAIRSSVTIDLDKKTGVISISTQAQDPVVCQIIADSVRNRLQAFITNYRTSKCRRDVEYYQKLANDARVTYEKTRHQYATISDENMDLLLETEKSKVEDLENTMQLQYNNYTTTMTQLDAARAKLRQYTPVFTTIEGAAVPLKPAGPKRMIFVAAMMIITFMIISLICLKDLILSE</sequence>
<dbReference type="InterPro" id="IPR003856">
    <property type="entry name" value="LPS_length_determ_N"/>
</dbReference>
<dbReference type="PANTHER" id="PTHR32309:SF13">
    <property type="entry name" value="FERRIC ENTEROBACTIN TRANSPORT PROTEIN FEPE"/>
    <property type="match status" value="1"/>
</dbReference>
<evidence type="ECO:0000313" key="8">
    <source>
        <dbReference type="EMBL" id="MST83298.1"/>
    </source>
</evidence>
<evidence type="ECO:0000256" key="4">
    <source>
        <dbReference type="ARBA" id="ARBA00022989"/>
    </source>
</evidence>
<evidence type="ECO:0000313" key="9">
    <source>
        <dbReference type="Proteomes" id="UP000438914"/>
    </source>
</evidence>
<dbReference type="RefSeq" id="WP_154532777.1">
    <property type="nucleotide sequence ID" value="NZ_VUNG01000002.1"/>
</dbReference>
<protein>
    <submittedName>
        <fullName evidence="8">Chain-length determining protein</fullName>
    </submittedName>
</protein>
<keyword evidence="5 6" id="KW-0472">Membrane</keyword>
<keyword evidence="9" id="KW-1185">Reference proteome</keyword>
<feature type="transmembrane region" description="Helical" evidence="6">
    <location>
        <begin position="36"/>
        <end position="53"/>
    </location>
</feature>
<dbReference type="InterPro" id="IPR050445">
    <property type="entry name" value="Bact_polysacc_biosynth/exp"/>
</dbReference>
<dbReference type="GO" id="GO:0005886">
    <property type="term" value="C:plasma membrane"/>
    <property type="evidence" value="ECO:0007669"/>
    <property type="project" value="UniProtKB-SubCell"/>
</dbReference>
<organism evidence="8 9">
    <name type="scientific">Hallella mizrahii</name>
    <dbReference type="NCBI Taxonomy" id="2606637"/>
    <lineage>
        <taxon>Bacteria</taxon>
        <taxon>Pseudomonadati</taxon>
        <taxon>Bacteroidota</taxon>
        <taxon>Bacteroidia</taxon>
        <taxon>Bacteroidales</taxon>
        <taxon>Prevotellaceae</taxon>
        <taxon>Hallella</taxon>
    </lineage>
</organism>